<keyword evidence="2" id="KW-1185">Reference proteome</keyword>
<reference evidence="1 2" key="1">
    <citation type="journal article" date="2019" name="Int. J. Syst. Evol. Microbiol.">
        <title>The Global Catalogue of Microorganisms (GCM) 10K type strain sequencing project: providing services to taxonomists for standard genome sequencing and annotation.</title>
        <authorList>
            <consortium name="The Broad Institute Genomics Platform"/>
            <consortium name="The Broad Institute Genome Sequencing Center for Infectious Disease"/>
            <person name="Wu L."/>
            <person name="Ma J."/>
        </authorList>
    </citation>
    <scope>NUCLEOTIDE SEQUENCE [LARGE SCALE GENOMIC DNA]</scope>
    <source>
        <strain evidence="1 2">JCM 14193</strain>
    </source>
</reference>
<dbReference type="RefSeq" id="WP_343272991.1">
    <property type="nucleotide sequence ID" value="NZ_BAAACZ010000008.1"/>
</dbReference>
<evidence type="ECO:0008006" key="3">
    <source>
        <dbReference type="Google" id="ProtNLM"/>
    </source>
</evidence>
<dbReference type="Gene3D" id="2.40.10.270">
    <property type="entry name" value="Bacteriophage SPP1 head-tail adaptor protein"/>
    <property type="match status" value="1"/>
</dbReference>
<dbReference type="NCBIfam" id="TIGR01563">
    <property type="entry name" value="gp16_SPP1"/>
    <property type="match status" value="1"/>
</dbReference>
<protein>
    <recommendedName>
        <fullName evidence="3">Head-tail adaptor protein</fullName>
    </recommendedName>
</protein>
<dbReference type="EMBL" id="BAAACZ010000008">
    <property type="protein sequence ID" value="GAA0455540.1"/>
    <property type="molecule type" value="Genomic_DNA"/>
</dbReference>
<gene>
    <name evidence="1" type="ORF">GCM10008935_08000</name>
</gene>
<accession>A0ABN0ZQB8</accession>
<name>A0ABN0ZQB8_9BACI</name>
<sequence>MADYRTSYHFKNRIEIIEEKPGGSPLPDDKEEVLFSKAWADIRTMKGREFNIAKLAGNEGKSRFIIRYMKGIKAHMKIKYKGLIYEIESITNDDENNYTITIIGNAILNK</sequence>
<proteinExistence type="predicted"/>
<organism evidence="1 2">
    <name type="scientific">Alkalibacillus silvisoli</name>
    <dbReference type="NCBI Taxonomy" id="392823"/>
    <lineage>
        <taxon>Bacteria</taxon>
        <taxon>Bacillati</taxon>
        <taxon>Bacillota</taxon>
        <taxon>Bacilli</taxon>
        <taxon>Bacillales</taxon>
        <taxon>Bacillaceae</taxon>
        <taxon>Alkalibacillus</taxon>
    </lineage>
</organism>
<evidence type="ECO:0000313" key="2">
    <source>
        <dbReference type="Proteomes" id="UP001500740"/>
    </source>
</evidence>
<comment type="caution">
    <text evidence="1">The sequence shown here is derived from an EMBL/GenBank/DDBJ whole genome shotgun (WGS) entry which is preliminary data.</text>
</comment>
<evidence type="ECO:0000313" key="1">
    <source>
        <dbReference type="EMBL" id="GAA0455540.1"/>
    </source>
</evidence>
<dbReference type="InterPro" id="IPR038666">
    <property type="entry name" value="SSP1_head-tail_sf"/>
</dbReference>
<dbReference type="Proteomes" id="UP001500740">
    <property type="component" value="Unassembled WGS sequence"/>
</dbReference>
<dbReference type="InterPro" id="IPR008767">
    <property type="entry name" value="Phage_SPP1_head-tail_adaptor"/>
</dbReference>
<dbReference type="Pfam" id="PF05521">
    <property type="entry name" value="Phage_HCP"/>
    <property type="match status" value="1"/>
</dbReference>